<keyword evidence="9" id="KW-0479">Metal-binding</keyword>
<feature type="binding site" evidence="9">
    <location>
        <begin position="78"/>
        <end position="81"/>
    </location>
    <ligand>
        <name>5-phospho-alpha-D-ribose 1-diphosphate</name>
        <dbReference type="ChEBI" id="CHEBI:58017"/>
    </ligand>
</feature>
<keyword evidence="9" id="KW-0460">Magnesium</keyword>
<sequence>MKNLTRIESQKLIEQMMSGEISQKEMAKILKDLAQKGETLDEIIGAIYAMRSHMKSIQAPNSSVDTCGTGGDGKNTFNISTAAALVVAGAGVPVVKHGNRKASSKCGSADVLEELGVNINLKPYQAEEILESIGIVFLFAPIYHPAMAQVVPIRKQLGIRTIFNFLGPFCNPARVRRQVIGVPNLEVLETLSHVATELEYKYLALVTSRDGIDEISPTAPSFIRIIKNSHVSSLQIDPKKYGIHHVSLDDIIGGDARKNASMIHSVLSGKKGTLRDTVLLNAAMTLLVSGKALDMNHGIELASKSIDSGAAKNILKALIHSSNNHEHS</sequence>
<evidence type="ECO:0000313" key="12">
    <source>
        <dbReference type="EMBL" id="PIZ63671.1"/>
    </source>
</evidence>
<comment type="caution">
    <text evidence="12">The sequence shown here is derived from an EMBL/GenBank/DDBJ whole genome shotgun (WGS) entry which is preliminary data.</text>
</comment>
<comment type="cofactor">
    <cofactor evidence="9">
        <name>Mg(2+)</name>
        <dbReference type="ChEBI" id="CHEBI:18420"/>
    </cofactor>
    <text evidence="9">Binds 2 magnesium ions per monomer.</text>
</comment>
<dbReference type="AlphaFoldDB" id="A0A2M7U0T7"/>
<dbReference type="NCBIfam" id="TIGR01245">
    <property type="entry name" value="trpD"/>
    <property type="match status" value="1"/>
</dbReference>
<keyword evidence="2 9" id="KW-0028">Amino-acid biosynthesis</keyword>
<feature type="binding site" evidence="9">
    <location>
        <position position="108"/>
    </location>
    <ligand>
        <name>5-phospho-alpha-D-ribose 1-diphosphate</name>
        <dbReference type="ChEBI" id="CHEBI:58017"/>
    </ligand>
</feature>
<dbReference type="InterPro" id="IPR000312">
    <property type="entry name" value="Glycosyl_Trfase_fam3"/>
</dbReference>
<feature type="binding site" evidence="9">
    <location>
        <begin position="96"/>
        <end position="104"/>
    </location>
    <ligand>
        <name>5-phospho-alpha-D-ribose 1-diphosphate</name>
        <dbReference type="ChEBI" id="CHEBI:58017"/>
    </ligand>
</feature>
<dbReference type="InterPro" id="IPR036320">
    <property type="entry name" value="Glycosyl_Trfase_fam3_N_dom_sf"/>
</dbReference>
<feature type="binding site" evidence="9">
    <location>
        <position position="80"/>
    </location>
    <ligand>
        <name>Mg(2+)</name>
        <dbReference type="ChEBI" id="CHEBI:18420"/>
        <label>1</label>
    </ligand>
</feature>
<feature type="binding site" evidence="9">
    <location>
        <position position="214"/>
    </location>
    <ligand>
        <name>Mg(2+)</name>
        <dbReference type="ChEBI" id="CHEBI:18420"/>
        <label>2</label>
    </ligand>
</feature>
<feature type="binding site" evidence="9">
    <location>
        <position position="99"/>
    </location>
    <ligand>
        <name>anthranilate</name>
        <dbReference type="ChEBI" id="CHEBI:16567"/>
        <label>1</label>
    </ligand>
</feature>
<dbReference type="InterPro" id="IPR005940">
    <property type="entry name" value="Anthranilate_Pribosyl_Tfrase"/>
</dbReference>
<keyword evidence="6 9" id="KW-0057">Aromatic amino acid biosynthesis</keyword>
<dbReference type="Gene3D" id="1.20.970.10">
    <property type="entry name" value="Transferase, Pyrimidine Nucleoside Phosphorylase, Chain C"/>
    <property type="match status" value="1"/>
</dbReference>
<comment type="similarity">
    <text evidence="9">Belongs to the anthranilate phosphoribosyltransferase family.</text>
</comment>
<comment type="subunit">
    <text evidence="9">Homodimer.</text>
</comment>
<feature type="binding site" evidence="9">
    <location>
        <position position="68"/>
    </location>
    <ligand>
        <name>5-phospho-alpha-D-ribose 1-diphosphate</name>
        <dbReference type="ChEBI" id="CHEBI:58017"/>
    </ligand>
</feature>
<feature type="binding site" evidence="9">
    <location>
        <position position="154"/>
    </location>
    <ligand>
        <name>anthranilate</name>
        <dbReference type="ChEBI" id="CHEBI:16567"/>
        <label>2</label>
    </ligand>
</feature>
<keyword evidence="4 9" id="KW-0808">Transferase</keyword>
<feature type="binding site" evidence="9">
    <location>
        <begin position="71"/>
        <end position="72"/>
    </location>
    <ligand>
        <name>5-phospho-alpha-D-ribose 1-diphosphate</name>
        <dbReference type="ChEBI" id="CHEBI:58017"/>
    </ligand>
</feature>
<dbReference type="HAMAP" id="MF_00211">
    <property type="entry name" value="TrpD"/>
    <property type="match status" value="1"/>
</dbReference>
<gene>
    <name evidence="9 12" type="primary">trpD</name>
    <name evidence="12" type="ORF">COY16_01190</name>
</gene>
<dbReference type="GO" id="GO:0004048">
    <property type="term" value="F:anthranilate phosphoribosyltransferase activity"/>
    <property type="evidence" value="ECO:0007669"/>
    <property type="project" value="UniProtKB-UniRule"/>
</dbReference>
<feature type="binding site" evidence="9">
    <location>
        <position position="214"/>
    </location>
    <ligand>
        <name>Mg(2+)</name>
        <dbReference type="ChEBI" id="CHEBI:18420"/>
        <label>1</label>
    </ligand>
</feature>
<evidence type="ECO:0000256" key="4">
    <source>
        <dbReference type="ARBA" id="ARBA00022679"/>
    </source>
</evidence>
<proteinExistence type="inferred from homology"/>
<dbReference type="GO" id="GO:0000287">
    <property type="term" value="F:magnesium ion binding"/>
    <property type="evidence" value="ECO:0007669"/>
    <property type="project" value="UniProtKB-UniRule"/>
</dbReference>
<feature type="domain" description="Glycosyl transferase family 3" evidence="10">
    <location>
        <begin position="63"/>
        <end position="311"/>
    </location>
</feature>
<dbReference type="EC" id="2.4.2.18" evidence="9"/>
<dbReference type="PANTHER" id="PTHR43285">
    <property type="entry name" value="ANTHRANILATE PHOSPHORIBOSYLTRANSFERASE"/>
    <property type="match status" value="1"/>
</dbReference>
<evidence type="ECO:0000259" key="10">
    <source>
        <dbReference type="Pfam" id="PF00591"/>
    </source>
</evidence>
<dbReference type="GO" id="GO:0000162">
    <property type="term" value="P:L-tryptophan biosynthetic process"/>
    <property type="evidence" value="ECO:0007669"/>
    <property type="project" value="UniProtKB-UniRule"/>
</dbReference>
<dbReference type="SUPFAM" id="SSF47648">
    <property type="entry name" value="Nucleoside phosphorylase/phosphoribosyltransferase N-terminal domain"/>
    <property type="match status" value="1"/>
</dbReference>
<evidence type="ECO:0000313" key="13">
    <source>
        <dbReference type="Proteomes" id="UP000228503"/>
    </source>
</evidence>
<evidence type="ECO:0000256" key="3">
    <source>
        <dbReference type="ARBA" id="ARBA00022676"/>
    </source>
</evidence>
<name>A0A2M7U0T7_9BACT</name>
<comment type="similarity">
    <text evidence="8">In the C-terminal section; belongs to the anthranilate phosphoribosyltransferase family.</text>
</comment>
<dbReference type="Pfam" id="PF00591">
    <property type="entry name" value="Glycos_transf_3"/>
    <property type="match status" value="1"/>
</dbReference>
<evidence type="ECO:0000256" key="6">
    <source>
        <dbReference type="ARBA" id="ARBA00023141"/>
    </source>
</evidence>
<comment type="catalytic activity">
    <reaction evidence="7 9">
        <text>N-(5-phospho-beta-D-ribosyl)anthranilate + diphosphate = 5-phospho-alpha-D-ribose 1-diphosphate + anthranilate</text>
        <dbReference type="Rhea" id="RHEA:11768"/>
        <dbReference type="ChEBI" id="CHEBI:16567"/>
        <dbReference type="ChEBI" id="CHEBI:18277"/>
        <dbReference type="ChEBI" id="CHEBI:33019"/>
        <dbReference type="ChEBI" id="CHEBI:58017"/>
        <dbReference type="EC" id="2.4.2.18"/>
    </reaction>
</comment>
<comment type="caution">
    <text evidence="9">Lacks conserved residue(s) required for the propagation of feature annotation.</text>
</comment>
<dbReference type="InterPro" id="IPR035902">
    <property type="entry name" value="Nuc_phospho_transferase"/>
</dbReference>
<dbReference type="InterPro" id="IPR017459">
    <property type="entry name" value="Glycosyl_Trfase_fam3_N_dom"/>
</dbReference>
<organism evidence="12 13">
    <name type="scientific">Candidatus Roizmanbacteria bacterium CG_4_10_14_0_2_um_filter_39_13</name>
    <dbReference type="NCBI Taxonomy" id="1974825"/>
    <lineage>
        <taxon>Bacteria</taxon>
        <taxon>Candidatus Roizmaniibacteriota</taxon>
    </lineage>
</organism>
<dbReference type="SUPFAM" id="SSF52418">
    <property type="entry name" value="Nucleoside phosphorylase/phosphoribosyltransferase catalytic domain"/>
    <property type="match status" value="1"/>
</dbReference>
<evidence type="ECO:0000256" key="1">
    <source>
        <dbReference type="ARBA" id="ARBA00004907"/>
    </source>
</evidence>
<feature type="binding site" evidence="9">
    <location>
        <position position="213"/>
    </location>
    <ligand>
        <name>Mg(2+)</name>
        <dbReference type="ChEBI" id="CHEBI:18420"/>
        <label>2</label>
    </ligand>
</feature>
<keyword evidence="5 9" id="KW-0822">Tryptophan biosynthesis</keyword>
<protein>
    <recommendedName>
        <fullName evidence="9">Anthranilate phosphoribosyltransferase</fullName>
        <ecNumber evidence="9">2.4.2.18</ecNumber>
    </recommendedName>
</protein>
<feature type="domain" description="Glycosyl transferase family 3 N-terminal" evidence="11">
    <location>
        <begin position="2"/>
        <end position="54"/>
    </location>
</feature>
<evidence type="ECO:0000256" key="5">
    <source>
        <dbReference type="ARBA" id="ARBA00022822"/>
    </source>
</evidence>
<dbReference type="GO" id="GO:0005829">
    <property type="term" value="C:cytosol"/>
    <property type="evidence" value="ECO:0007669"/>
    <property type="project" value="TreeGrafter"/>
</dbReference>
<feature type="binding site" evidence="9">
    <location>
        <position position="68"/>
    </location>
    <ligand>
        <name>anthranilate</name>
        <dbReference type="ChEBI" id="CHEBI:16567"/>
        <label>1</label>
    </ligand>
</feature>
<feature type="binding site" evidence="9">
    <location>
        <position position="76"/>
    </location>
    <ligand>
        <name>5-phospho-alpha-D-ribose 1-diphosphate</name>
        <dbReference type="ChEBI" id="CHEBI:58017"/>
    </ligand>
</feature>
<dbReference type="PANTHER" id="PTHR43285:SF2">
    <property type="entry name" value="ANTHRANILATE PHOSPHORIBOSYLTRANSFERASE"/>
    <property type="match status" value="1"/>
</dbReference>
<evidence type="ECO:0000259" key="11">
    <source>
        <dbReference type="Pfam" id="PF02885"/>
    </source>
</evidence>
<evidence type="ECO:0000256" key="2">
    <source>
        <dbReference type="ARBA" id="ARBA00022605"/>
    </source>
</evidence>
<evidence type="ECO:0000256" key="9">
    <source>
        <dbReference type="HAMAP-Rule" id="MF_00211"/>
    </source>
</evidence>
<dbReference type="EMBL" id="PFOB01000016">
    <property type="protein sequence ID" value="PIZ63671.1"/>
    <property type="molecule type" value="Genomic_DNA"/>
</dbReference>
<dbReference type="Proteomes" id="UP000228503">
    <property type="component" value="Unassembled WGS sequence"/>
</dbReference>
<comment type="function">
    <text evidence="9">Catalyzes the transfer of the phosphoribosyl group of 5-phosphorylribose-1-pyrophosphate (PRPP) to anthranilate to yield N-(5'-phosphoribosyl)-anthranilate (PRA).</text>
</comment>
<dbReference type="Pfam" id="PF02885">
    <property type="entry name" value="Glycos_trans_3N"/>
    <property type="match status" value="1"/>
</dbReference>
<dbReference type="Gene3D" id="3.40.1030.10">
    <property type="entry name" value="Nucleoside phosphorylase/phosphoribosyltransferase catalytic domain"/>
    <property type="match status" value="1"/>
</dbReference>
<keyword evidence="3 9" id="KW-0328">Glycosyltransferase</keyword>
<comment type="pathway">
    <text evidence="1 9">Amino-acid biosynthesis; L-tryptophan biosynthesis; L-tryptophan from chorismate: step 2/5.</text>
</comment>
<accession>A0A2M7U0T7</accession>
<evidence type="ECO:0000256" key="8">
    <source>
        <dbReference type="ARBA" id="ARBA00061188"/>
    </source>
</evidence>
<reference evidence="13" key="1">
    <citation type="submission" date="2017-09" db="EMBL/GenBank/DDBJ databases">
        <title>Depth-based differentiation of microbial function through sediment-hosted aquifers and enrichment of novel symbionts in the deep terrestrial subsurface.</title>
        <authorList>
            <person name="Probst A.J."/>
            <person name="Ladd B."/>
            <person name="Jarett J.K."/>
            <person name="Geller-Mcgrath D.E."/>
            <person name="Sieber C.M.K."/>
            <person name="Emerson J.B."/>
            <person name="Anantharaman K."/>
            <person name="Thomas B.C."/>
            <person name="Malmstrom R."/>
            <person name="Stieglmeier M."/>
            <person name="Klingl A."/>
            <person name="Woyke T."/>
            <person name="Ryan C.M."/>
            <person name="Banfield J.F."/>
        </authorList>
    </citation>
    <scope>NUCLEOTIDE SEQUENCE [LARGE SCALE GENOMIC DNA]</scope>
</reference>
<dbReference type="FunFam" id="3.40.1030.10:FF:000002">
    <property type="entry name" value="Anthranilate phosphoribosyltransferase"/>
    <property type="match status" value="1"/>
</dbReference>
<evidence type="ECO:0000256" key="7">
    <source>
        <dbReference type="ARBA" id="ARBA00052328"/>
    </source>
</evidence>
<dbReference type="UniPathway" id="UPA00035">
    <property type="reaction ID" value="UER00041"/>
</dbReference>